<comment type="caution">
    <text evidence="9">The sequence shown here is derived from an EMBL/GenBank/DDBJ whole genome shotgun (WGS) entry which is preliminary data.</text>
</comment>
<dbReference type="EC" id="2.7.2.4" evidence="6"/>
<dbReference type="GO" id="GO:0009089">
    <property type="term" value="P:lysine biosynthetic process via diaminopimelate"/>
    <property type="evidence" value="ECO:0007669"/>
    <property type="project" value="TreeGrafter"/>
</dbReference>
<evidence type="ECO:0000256" key="1">
    <source>
        <dbReference type="ARBA" id="ARBA00010122"/>
    </source>
</evidence>
<comment type="similarity">
    <text evidence="1 6">Belongs to the aspartokinase family.</text>
</comment>
<dbReference type="InterPro" id="IPR018042">
    <property type="entry name" value="Aspartate_kinase_CS"/>
</dbReference>
<evidence type="ECO:0000256" key="3">
    <source>
        <dbReference type="ARBA" id="ARBA00022741"/>
    </source>
</evidence>
<evidence type="ECO:0000256" key="2">
    <source>
        <dbReference type="ARBA" id="ARBA00022679"/>
    </source>
</evidence>
<dbReference type="GO" id="GO:0005829">
    <property type="term" value="C:cytosol"/>
    <property type="evidence" value="ECO:0007669"/>
    <property type="project" value="TreeGrafter"/>
</dbReference>
<dbReference type="GO" id="GO:0009088">
    <property type="term" value="P:threonine biosynthetic process"/>
    <property type="evidence" value="ECO:0007669"/>
    <property type="project" value="UniProtKB-ARBA"/>
</dbReference>
<dbReference type="SUPFAM" id="SSF55021">
    <property type="entry name" value="ACT-like"/>
    <property type="match status" value="2"/>
</dbReference>
<evidence type="ECO:0000259" key="8">
    <source>
        <dbReference type="PROSITE" id="PS51671"/>
    </source>
</evidence>
<dbReference type="AlphaFoldDB" id="A0A2T9Z7K8"/>
<evidence type="ECO:0000313" key="9">
    <source>
        <dbReference type="EMBL" id="PVV00574.1"/>
    </source>
</evidence>
<dbReference type="STRING" id="133381.A0A2T9Z7K8"/>
<keyword evidence="10" id="KW-1185">Reference proteome</keyword>
<dbReference type="PROSITE" id="PS51671">
    <property type="entry name" value="ACT"/>
    <property type="match status" value="1"/>
</dbReference>
<feature type="region of interest" description="Disordered" evidence="7">
    <location>
        <begin position="320"/>
        <end position="348"/>
    </location>
</feature>
<dbReference type="PANTHER" id="PTHR21499:SF59">
    <property type="entry name" value="ASPARTOKINASE"/>
    <property type="match status" value="1"/>
</dbReference>
<dbReference type="FunFam" id="3.40.1160.10:FF:000023">
    <property type="entry name" value="Probable aspartokinase"/>
    <property type="match status" value="1"/>
</dbReference>
<dbReference type="NCBIfam" id="TIGR00657">
    <property type="entry name" value="asp_kinases"/>
    <property type="match status" value="1"/>
</dbReference>
<dbReference type="GO" id="GO:0071266">
    <property type="term" value="P:'de novo' L-methionine biosynthetic process"/>
    <property type="evidence" value="ECO:0007669"/>
    <property type="project" value="UniProtKB-ARBA"/>
</dbReference>
<dbReference type="OrthoDB" id="4323675at2759"/>
<protein>
    <recommendedName>
        <fullName evidence="6">Aspartokinase</fullName>
        <ecNumber evidence="6">2.7.2.4</ecNumber>
    </recommendedName>
</protein>
<keyword evidence="3" id="KW-0547">Nucleotide-binding</keyword>
<dbReference type="GO" id="GO:0004072">
    <property type="term" value="F:aspartate kinase activity"/>
    <property type="evidence" value="ECO:0007669"/>
    <property type="project" value="UniProtKB-EC"/>
</dbReference>
<dbReference type="InterPro" id="IPR054352">
    <property type="entry name" value="ACT_Aspartokinase"/>
</dbReference>
<dbReference type="EMBL" id="MBFS01001885">
    <property type="protein sequence ID" value="PVV00574.1"/>
    <property type="molecule type" value="Genomic_DNA"/>
</dbReference>
<dbReference type="InterPro" id="IPR045865">
    <property type="entry name" value="ACT-like_dom_sf"/>
</dbReference>
<dbReference type="GO" id="GO:0009090">
    <property type="term" value="P:homoserine biosynthetic process"/>
    <property type="evidence" value="ECO:0007669"/>
    <property type="project" value="TreeGrafter"/>
</dbReference>
<keyword evidence="5" id="KW-0067">ATP-binding</keyword>
<dbReference type="SUPFAM" id="SSF53633">
    <property type="entry name" value="Carbamate kinase-like"/>
    <property type="match status" value="1"/>
</dbReference>
<evidence type="ECO:0000256" key="6">
    <source>
        <dbReference type="RuleBase" id="RU003448"/>
    </source>
</evidence>
<keyword evidence="4 6" id="KW-0418">Kinase</keyword>
<evidence type="ECO:0000256" key="5">
    <source>
        <dbReference type="ARBA" id="ARBA00022840"/>
    </source>
</evidence>
<dbReference type="Proteomes" id="UP000245609">
    <property type="component" value="Unassembled WGS sequence"/>
</dbReference>
<dbReference type="Gene3D" id="3.40.1160.10">
    <property type="entry name" value="Acetylglutamate kinase-like"/>
    <property type="match status" value="1"/>
</dbReference>
<feature type="domain" description="ACT" evidence="8">
    <location>
        <begin position="454"/>
        <end position="547"/>
    </location>
</feature>
<dbReference type="InterPro" id="IPR036393">
    <property type="entry name" value="AceGlu_kinase-like_sf"/>
</dbReference>
<evidence type="ECO:0000256" key="7">
    <source>
        <dbReference type="SAM" id="MobiDB-lite"/>
    </source>
</evidence>
<dbReference type="PROSITE" id="PS00324">
    <property type="entry name" value="ASPARTOKINASE"/>
    <property type="match status" value="1"/>
</dbReference>
<dbReference type="InterPro" id="IPR001048">
    <property type="entry name" value="Asp/Glu/Uridylate_kinase"/>
</dbReference>
<dbReference type="InterPro" id="IPR001341">
    <property type="entry name" value="Asp_kinase"/>
</dbReference>
<accession>A0A2T9Z7K8</accession>
<reference evidence="9 10" key="1">
    <citation type="journal article" date="2018" name="MBio">
        <title>Comparative Genomics Reveals the Core Gene Toolbox for the Fungus-Insect Symbiosis.</title>
        <authorList>
            <person name="Wang Y."/>
            <person name="Stata M."/>
            <person name="Wang W."/>
            <person name="Stajich J.E."/>
            <person name="White M.M."/>
            <person name="Moncalvo J.M."/>
        </authorList>
    </citation>
    <scope>NUCLEOTIDE SEQUENCE [LARGE SCALE GENOMIC DNA]</scope>
    <source>
        <strain evidence="9 10">SC-DP-2</strain>
    </source>
</reference>
<sequence>MLPMTEKETLVIKFGGTSIGKFPMKICAEIIPYFDTYSNNDLNLKKNYNVVVVCSARSTEVKTKGTTSLLMKVTDPEYLEQKEDVVTEIITEIMDAHIDAGKEFIKSNQVRDAYNQSITEVCQTLKRLVSASRVLGEVPPRTKDSIIGSGEYLSCLFVSAVLEDNSVPSAVVNLDKSIKAHFDPLNLDHKFYSYLANQFADAVFECGSKVPVVTGYFGPVPGSMLHSIGRGYTDLTAALVAVGIQASELQIYKEVDGIFSADPRKVPGARLLDIITPEEASELTYYGSEVVHPFTMEQVMNAMIPIRIKNVQNPSGSGTIISPELASNPVSRSSSTCGRRSPSQTLQHTPEILLKNGYNLDLSRRRPTAVTIKDDIVVVNIHSNKKAVSHDFFDRIFSTLNKFGVVVDLIATSQVHVSMAVQESTTKNVLKDVVFALRKVGEVDIFRGLVILSLVGKQMRNMVGISSGLFTTLAQAGINIEMISQGSSEINISCVISAKHADIALRSVHKALLSDDIVVPKPKQLPEDIEELKTLLDEKIGLNKIPSLQIN</sequence>
<dbReference type="Pfam" id="PF00696">
    <property type="entry name" value="AA_kinase"/>
    <property type="match status" value="1"/>
</dbReference>
<evidence type="ECO:0000256" key="4">
    <source>
        <dbReference type="ARBA" id="ARBA00022777"/>
    </source>
</evidence>
<dbReference type="FunFam" id="3.30.2130.10:FF:000001">
    <property type="entry name" value="Bifunctional aspartokinase/homoserine dehydrogenase"/>
    <property type="match status" value="1"/>
</dbReference>
<dbReference type="PANTHER" id="PTHR21499">
    <property type="entry name" value="ASPARTATE KINASE"/>
    <property type="match status" value="1"/>
</dbReference>
<evidence type="ECO:0000313" key="10">
    <source>
        <dbReference type="Proteomes" id="UP000245609"/>
    </source>
</evidence>
<organism evidence="9 10">
    <name type="scientific">Smittium megazygosporum</name>
    <dbReference type="NCBI Taxonomy" id="133381"/>
    <lineage>
        <taxon>Eukaryota</taxon>
        <taxon>Fungi</taxon>
        <taxon>Fungi incertae sedis</taxon>
        <taxon>Zoopagomycota</taxon>
        <taxon>Kickxellomycotina</taxon>
        <taxon>Harpellomycetes</taxon>
        <taxon>Harpellales</taxon>
        <taxon>Legeriomycetaceae</taxon>
        <taxon>Smittium</taxon>
    </lineage>
</organism>
<keyword evidence="2 6" id="KW-0808">Transferase</keyword>
<gene>
    <name evidence="9" type="ORF">BB560_005041</name>
</gene>
<dbReference type="Pfam" id="PF22468">
    <property type="entry name" value="ACT_9"/>
    <property type="match status" value="1"/>
</dbReference>
<proteinExistence type="inferred from homology"/>
<dbReference type="InterPro" id="IPR002912">
    <property type="entry name" value="ACT_dom"/>
</dbReference>
<feature type="compositionally biased region" description="Polar residues" evidence="7">
    <location>
        <begin position="328"/>
        <end position="348"/>
    </location>
</feature>
<comment type="catalytic activity">
    <reaction evidence="6">
        <text>L-aspartate + ATP = 4-phospho-L-aspartate + ADP</text>
        <dbReference type="Rhea" id="RHEA:23776"/>
        <dbReference type="ChEBI" id="CHEBI:29991"/>
        <dbReference type="ChEBI" id="CHEBI:30616"/>
        <dbReference type="ChEBI" id="CHEBI:57535"/>
        <dbReference type="ChEBI" id="CHEBI:456216"/>
        <dbReference type="EC" id="2.7.2.4"/>
    </reaction>
</comment>
<dbReference type="Gene3D" id="3.30.2130.10">
    <property type="entry name" value="VC0802-like"/>
    <property type="match status" value="1"/>
</dbReference>
<dbReference type="GO" id="GO:0005524">
    <property type="term" value="F:ATP binding"/>
    <property type="evidence" value="ECO:0007669"/>
    <property type="project" value="UniProtKB-KW"/>
</dbReference>
<name>A0A2T9Z7K8_9FUNG</name>